<feature type="region of interest" description="Disordered" evidence="2">
    <location>
        <begin position="1304"/>
        <end position="1324"/>
    </location>
</feature>
<protein>
    <recommendedName>
        <fullName evidence="6">Heparanase</fullName>
    </recommendedName>
</protein>
<feature type="region of interest" description="Disordered" evidence="2">
    <location>
        <begin position="736"/>
        <end position="812"/>
    </location>
</feature>
<keyword evidence="1" id="KW-0175">Coiled coil</keyword>
<feature type="region of interest" description="Disordered" evidence="2">
    <location>
        <begin position="619"/>
        <end position="650"/>
    </location>
</feature>
<gene>
    <name evidence="4" type="ORF">TKK_020592</name>
</gene>
<keyword evidence="5" id="KW-1185">Reference proteome</keyword>
<feature type="compositionally biased region" description="Polar residues" evidence="2">
    <location>
        <begin position="752"/>
        <end position="764"/>
    </location>
</feature>
<feature type="chain" id="PRO_5044855481" description="Heparanase" evidence="3">
    <location>
        <begin position="29"/>
        <end position="1841"/>
    </location>
</feature>
<evidence type="ECO:0000256" key="1">
    <source>
        <dbReference type="SAM" id="Coils"/>
    </source>
</evidence>
<keyword evidence="3" id="KW-0732">Signal</keyword>
<dbReference type="Gene3D" id="3.20.20.80">
    <property type="entry name" value="Glycosidases"/>
    <property type="match status" value="1"/>
</dbReference>
<evidence type="ECO:0000313" key="5">
    <source>
        <dbReference type="Proteomes" id="UP001627154"/>
    </source>
</evidence>
<dbReference type="Proteomes" id="UP001627154">
    <property type="component" value="Unassembled WGS sequence"/>
</dbReference>
<proteinExistence type="predicted"/>
<evidence type="ECO:0000313" key="4">
    <source>
        <dbReference type="EMBL" id="KAL3383538.1"/>
    </source>
</evidence>
<evidence type="ECO:0000256" key="2">
    <source>
        <dbReference type="SAM" id="MobiDB-lite"/>
    </source>
</evidence>
<feature type="compositionally biased region" description="Basic and acidic residues" evidence="2">
    <location>
        <begin position="1185"/>
        <end position="1195"/>
    </location>
</feature>
<reference evidence="4 5" key="1">
    <citation type="journal article" date="2024" name="bioRxiv">
        <title>A reference genome for Trichogramma kaykai: A tiny desert-dwelling parasitoid wasp with competing sex-ratio distorters.</title>
        <authorList>
            <person name="Culotta J."/>
            <person name="Lindsey A.R."/>
        </authorList>
    </citation>
    <scope>NUCLEOTIDE SEQUENCE [LARGE SCALE GENOMIC DNA]</scope>
    <source>
        <strain evidence="4 5">KSX58</strain>
    </source>
</reference>
<evidence type="ECO:0008006" key="6">
    <source>
        <dbReference type="Google" id="ProtNLM"/>
    </source>
</evidence>
<accession>A0ABD2VSM2</accession>
<feature type="region of interest" description="Disordered" evidence="2">
    <location>
        <begin position="878"/>
        <end position="902"/>
    </location>
</feature>
<sequence>MSGKAERVAVRNCAIALLLALFTATATTKVAAGAAAVAVTEELTLNVNVKKPLAVVSDKFLSITLDPLVLLNADTLGDVEKSTNLAQALAPAYVRIAGPRSNSHVFQGNAAYQQDKLPSSSFKFTDKQWTSVNEWAKKSGLELIASVAPLQPDATKATAWDSRNALELIAYSDRMNYNTSWQVGYECEERCDMSGGELGRYVQRLRSMLDAFPRYAAGSVVAGPDIVAYKTRQQQQFLQDFFYVAANALNVVTWHPEFAGVSIDSDGVSMHHDNLAADKDSLYRFLGRHLLKKPLWIAESRPEDCKKQFLGALVWTRRLGNAAKSGVQVIMRQPEDSDLFKTSPDYWVSVLHKKLVGPEVLDAKITSGNKTHVHFYCQCTKASDRYERGSLTIFGINLTPTKVTVNLKGFKPKLVHKYILLPGYEAENRMFVESVLLNNEPLNLVEGKRLPNLQPAISSSEKGVKIRLASGAIGFWVLPDIKIKACMGTEDESSHKNEMKRTPDRLISPEVKEENELDDDEGILNSTSIISLEEAKQLPRFQQRRSAIRRNMKQRELEKEKVDKVLRRRDYQIPNLKSGIKRATDDGSDEVDESLEKDVEGMDSGEVIRAKLHKYKKRLMEHEERKRQRELENLSKKRSSEKQEKAQGMDTEKVIEALTLISKVENAMKSLEKEAGRSYELAAPVAAAAPTSSKLNSKGQDLLLEEVLNTEKAKRTSVPAQIEEQLKALYRLLSDENEDSQRKRRNLDEAYNPSNDQYVYQYTNPYPRPVSKYEQAKERFLERREERRQRFRERQEMRRASKEPDSKRESSIDGVTYVYPSQVQQQQQQPSLAYASQSMPAYSPTYNYPAVDPNRQQYAQSQQTRTFWKRENANAAAIAPQEISDNSRGLKSDNPGVDANNNGTKEKALVKLIKYYEKPPQERQYDLTELKSQPQAQYQPQIVYPQTLTLEQSSKIQEYKPTSVAPNIQTEQPATTTSDRSKRHVAAIEELLNKEMLSEDTNNSQDCQCRVIRGSENCKECNNDPRFSFRHPLPQFDSMESHYYRNPFQRGRFKRQIMNPYAIPYYTDGFGADMIEPEAVYSIHDPLENSEISQKVPAIENDDCDSNEASEVIDYAVSPQNPFSPMPKHEAQADIVPSKAVESEQKFFLESAQESFDAGKEKEISNTNIATPKPSDGSERPNAAFDEHSKITESDNVKVDQIQTTEAQFVAPDAIEQSSIKIENSTTENSPEALDKSEVNATTIAVEETQKDDIDTKNKTANVTENPPTEKKLTKKESKLTTALGLKTPVQKLMNAELKATSLKQKPGDTLSKNSSSKPADFVKTASGKVSVRSEALAALAKENENKRQKKMIERSMRAIDIERAKLEEFQKKRHDQLERLKIKLRAKRDKMLQQYKEKLIEAIIENSDFEDHKLQRRATDEYDPDRRAIERLKDMSFMKYKPTQYSDLEDDSDEIDFYISSLDKVKPRKKHLPETLQETYDDEFEQKEQLNVDEDSEPSLEIPYEEQDFNSRYLSQADQNQELQNDDTNHDEIQKSELIKRSHRDMPEYVGFDLPKTQFYRYDEDTARYKREASQDVKTDSPLAFDLGLGNSKITRRKVDNTLTHEVHSRKKRSTDQQFNSKVTNILKKSYPNKNIKKVYKNHINSGKNEKLSKLKSKVLFNIYSKRLKRSAETIENENHSNSVGNSIGRSNDLELNAIWQNIMDLQSDEDLIHEYDNQRNDAEKKQLKNVTDIEESTTVKPSNPTSQANIESLLVDSIPKIQTVINSELKKAKNITGSFESFIENFDEAIENSEQTTSNLNEQDFENSYINQKVFQFMTVGIKKFFDFLQNFTQVVIQK</sequence>
<feature type="compositionally biased region" description="Basic and acidic residues" evidence="2">
    <location>
        <begin position="774"/>
        <end position="811"/>
    </location>
</feature>
<dbReference type="PANTHER" id="PTHR46145:SF4">
    <property type="entry name" value="HEPARANASE"/>
    <property type="match status" value="1"/>
</dbReference>
<feature type="region of interest" description="Disordered" evidence="2">
    <location>
        <begin position="1153"/>
        <end position="1195"/>
    </location>
</feature>
<dbReference type="InterPro" id="IPR017853">
    <property type="entry name" value="GH"/>
</dbReference>
<feature type="signal peptide" evidence="3">
    <location>
        <begin position="1"/>
        <end position="28"/>
    </location>
</feature>
<organism evidence="4 5">
    <name type="scientific">Trichogramma kaykai</name>
    <dbReference type="NCBI Taxonomy" id="54128"/>
    <lineage>
        <taxon>Eukaryota</taxon>
        <taxon>Metazoa</taxon>
        <taxon>Ecdysozoa</taxon>
        <taxon>Arthropoda</taxon>
        <taxon>Hexapoda</taxon>
        <taxon>Insecta</taxon>
        <taxon>Pterygota</taxon>
        <taxon>Neoptera</taxon>
        <taxon>Endopterygota</taxon>
        <taxon>Hymenoptera</taxon>
        <taxon>Apocrita</taxon>
        <taxon>Proctotrupomorpha</taxon>
        <taxon>Chalcidoidea</taxon>
        <taxon>Trichogrammatidae</taxon>
        <taxon>Trichogramma</taxon>
    </lineage>
</organism>
<feature type="coiled-coil region" evidence="1">
    <location>
        <begin position="1353"/>
        <end position="1413"/>
    </location>
</feature>
<dbReference type="EMBL" id="JBJJXI010000192">
    <property type="protein sequence ID" value="KAL3383538.1"/>
    <property type="molecule type" value="Genomic_DNA"/>
</dbReference>
<dbReference type="PANTHER" id="PTHR46145">
    <property type="entry name" value="HEPARANASE"/>
    <property type="match status" value="1"/>
</dbReference>
<evidence type="ECO:0000256" key="3">
    <source>
        <dbReference type="SAM" id="SignalP"/>
    </source>
</evidence>
<name>A0ABD2VSM2_9HYME</name>
<comment type="caution">
    <text evidence="4">The sequence shown here is derived from an EMBL/GenBank/DDBJ whole genome shotgun (WGS) entry which is preliminary data.</text>
</comment>
<dbReference type="SUPFAM" id="SSF51445">
    <property type="entry name" value="(Trans)glycosidases"/>
    <property type="match status" value="1"/>
</dbReference>
<feature type="region of interest" description="Disordered" evidence="2">
    <location>
        <begin position="577"/>
        <end position="596"/>
    </location>
</feature>